<dbReference type="Pfam" id="PF00512">
    <property type="entry name" value="HisKA"/>
    <property type="match status" value="1"/>
</dbReference>
<evidence type="ECO:0000256" key="6">
    <source>
        <dbReference type="ARBA" id="ARBA00022692"/>
    </source>
</evidence>
<dbReference type="SUPFAM" id="SSF158472">
    <property type="entry name" value="HAMP domain-like"/>
    <property type="match status" value="1"/>
</dbReference>
<dbReference type="SMART" id="SM00388">
    <property type="entry name" value="HisKA"/>
    <property type="match status" value="1"/>
</dbReference>
<organism evidence="16 17">
    <name type="scientific">Actinopolymorpha cephalotaxi</name>
    <dbReference type="NCBI Taxonomy" id="504797"/>
    <lineage>
        <taxon>Bacteria</taxon>
        <taxon>Bacillati</taxon>
        <taxon>Actinomycetota</taxon>
        <taxon>Actinomycetes</taxon>
        <taxon>Propionibacteriales</taxon>
        <taxon>Actinopolymorphaceae</taxon>
        <taxon>Actinopolymorpha</taxon>
    </lineage>
</organism>
<evidence type="ECO:0000259" key="13">
    <source>
        <dbReference type="PROSITE" id="PS50109"/>
    </source>
</evidence>
<dbReference type="Proteomes" id="UP000533017">
    <property type="component" value="Unassembled WGS sequence"/>
</dbReference>
<dbReference type="InterPro" id="IPR003594">
    <property type="entry name" value="HATPase_dom"/>
</dbReference>
<dbReference type="Proteomes" id="UP000199052">
    <property type="component" value="Unassembled WGS sequence"/>
</dbReference>
<protein>
    <recommendedName>
        <fullName evidence="3">histidine kinase</fullName>
        <ecNumber evidence="3">2.7.13.3</ecNumber>
    </recommendedName>
</protein>
<dbReference type="InterPro" id="IPR005467">
    <property type="entry name" value="His_kinase_dom"/>
</dbReference>
<dbReference type="Pfam" id="PF02518">
    <property type="entry name" value="HATPase_c"/>
    <property type="match status" value="1"/>
</dbReference>
<evidence type="ECO:0000256" key="11">
    <source>
        <dbReference type="SAM" id="MobiDB-lite"/>
    </source>
</evidence>
<feature type="region of interest" description="Disordered" evidence="11">
    <location>
        <begin position="482"/>
        <end position="508"/>
    </location>
</feature>
<dbReference type="GO" id="GO:0000155">
    <property type="term" value="F:phosphorelay sensor kinase activity"/>
    <property type="evidence" value="ECO:0007669"/>
    <property type="project" value="InterPro"/>
</dbReference>
<dbReference type="InterPro" id="IPR003661">
    <property type="entry name" value="HisK_dim/P_dom"/>
</dbReference>
<reference evidence="16 17" key="1">
    <citation type="submission" date="2016-10" db="EMBL/GenBank/DDBJ databases">
        <authorList>
            <person name="de Groot N.N."/>
        </authorList>
    </citation>
    <scope>NUCLEOTIDE SEQUENCE [LARGE SCALE GENOMIC DNA]</scope>
    <source>
        <strain evidence="16 17">CPCC 202808</strain>
    </source>
</reference>
<dbReference type="SUPFAM" id="SSF47384">
    <property type="entry name" value="Homodimeric domain of signal transducing histidine kinase"/>
    <property type="match status" value="1"/>
</dbReference>
<evidence type="ECO:0000256" key="9">
    <source>
        <dbReference type="ARBA" id="ARBA00023012"/>
    </source>
</evidence>
<evidence type="ECO:0000256" key="12">
    <source>
        <dbReference type="SAM" id="Phobius"/>
    </source>
</evidence>
<evidence type="ECO:0000256" key="8">
    <source>
        <dbReference type="ARBA" id="ARBA00022989"/>
    </source>
</evidence>
<dbReference type="InterPro" id="IPR036890">
    <property type="entry name" value="HATPase_C_sf"/>
</dbReference>
<name>A0A1I2TFP8_9ACTN</name>
<gene>
    <name evidence="15" type="ORF">FHR37_001920</name>
    <name evidence="16" type="ORF">SAMN05421678_107175</name>
</gene>
<dbReference type="EC" id="2.7.13.3" evidence="3"/>
<sequence length="508" mass="52937">MSLNEPRTPPAAGGGSGGPGGSTARTSTQNRLRSVSLRNRVGLLAAFGVGIIVVLISLAAYITVRVSLLDQVDANLLDRARAAAAGPLAEQGFLARVPSEALGAADIRIALLNANDRFISASDHDGNPIAPPLGAPERAVARGEVPESVRTAAMGGQSYRVVAVPAGRGPGWALVLGQSRAGTEDLLSRLGFVLFLVGAGGVAAAAYAGVAVARTGLRPVERLTAGAEHVARTGELRPIPVQGDDELARLAHAFNSMLSALAAARARERRLIADAGHELRTPLTSLRTNLDLLAQSEARPGLSREDRFALLADVRAQMAELSVLVGDLVELSREDPPATAHAPVDLADVVAGAAERVRRRAPAVRFDVETQPWTVFGDSQALERAVTNLLDNAAKWSPPNAAVTVRLRDGVLTVADQGPGIAEADAPHVFERFYRSTEARTMPGSGLGLAIVKQAADRHGGTVSVGRGQHGGTLMTLVLPGMNAPAQAPPVNPPPQTSPPVDHPRRNR</sequence>
<feature type="domain" description="Histidine kinase" evidence="13">
    <location>
        <begin position="274"/>
        <end position="483"/>
    </location>
</feature>
<dbReference type="PRINTS" id="PR00344">
    <property type="entry name" value="BCTRLSENSOR"/>
</dbReference>
<evidence type="ECO:0000313" key="17">
    <source>
        <dbReference type="Proteomes" id="UP000199052"/>
    </source>
</evidence>
<dbReference type="SMART" id="SM00387">
    <property type="entry name" value="HATPase_c"/>
    <property type="match status" value="1"/>
</dbReference>
<dbReference type="SMART" id="SM00304">
    <property type="entry name" value="HAMP"/>
    <property type="match status" value="1"/>
</dbReference>
<dbReference type="PANTHER" id="PTHR45436">
    <property type="entry name" value="SENSOR HISTIDINE KINASE YKOH"/>
    <property type="match status" value="1"/>
</dbReference>
<dbReference type="Gene3D" id="6.10.340.10">
    <property type="match status" value="1"/>
</dbReference>
<dbReference type="SUPFAM" id="SSF55874">
    <property type="entry name" value="ATPase domain of HSP90 chaperone/DNA topoisomerase II/histidine kinase"/>
    <property type="match status" value="1"/>
</dbReference>
<dbReference type="CDD" id="cd06225">
    <property type="entry name" value="HAMP"/>
    <property type="match status" value="1"/>
</dbReference>
<accession>A0A1I2TFP8</accession>
<dbReference type="RefSeq" id="WP_092883672.1">
    <property type="nucleotide sequence ID" value="NZ_FOOI01000007.1"/>
</dbReference>
<comment type="subcellular location">
    <subcellularLocation>
        <location evidence="2">Cell membrane</location>
    </subcellularLocation>
</comment>
<reference evidence="15 18" key="2">
    <citation type="submission" date="2020-07" db="EMBL/GenBank/DDBJ databases">
        <title>Sequencing the genomes of 1000 actinobacteria strains.</title>
        <authorList>
            <person name="Klenk H.-P."/>
        </authorList>
    </citation>
    <scope>NUCLEOTIDE SEQUENCE [LARGE SCALE GENOMIC DNA]</scope>
    <source>
        <strain evidence="15 18">DSM 45117</strain>
    </source>
</reference>
<dbReference type="InterPro" id="IPR004358">
    <property type="entry name" value="Sig_transdc_His_kin-like_C"/>
</dbReference>
<evidence type="ECO:0000259" key="14">
    <source>
        <dbReference type="PROSITE" id="PS50885"/>
    </source>
</evidence>
<feature type="transmembrane region" description="Helical" evidence="12">
    <location>
        <begin position="41"/>
        <end position="62"/>
    </location>
</feature>
<dbReference type="GO" id="GO:0005886">
    <property type="term" value="C:plasma membrane"/>
    <property type="evidence" value="ECO:0007669"/>
    <property type="project" value="UniProtKB-SubCell"/>
</dbReference>
<feature type="compositionally biased region" description="Pro residues" evidence="11">
    <location>
        <begin position="487"/>
        <end position="498"/>
    </location>
</feature>
<keyword evidence="10 12" id="KW-0472">Membrane</keyword>
<evidence type="ECO:0000313" key="16">
    <source>
        <dbReference type="EMBL" id="SFG63762.1"/>
    </source>
</evidence>
<evidence type="ECO:0000256" key="1">
    <source>
        <dbReference type="ARBA" id="ARBA00000085"/>
    </source>
</evidence>
<keyword evidence="5 15" id="KW-0808">Transferase</keyword>
<dbReference type="STRING" id="504797.SAMN05421678_107175"/>
<dbReference type="CDD" id="cd00082">
    <property type="entry name" value="HisKA"/>
    <property type="match status" value="1"/>
</dbReference>
<evidence type="ECO:0000256" key="5">
    <source>
        <dbReference type="ARBA" id="ARBA00022679"/>
    </source>
</evidence>
<dbReference type="PROSITE" id="PS50109">
    <property type="entry name" value="HIS_KIN"/>
    <property type="match status" value="1"/>
</dbReference>
<dbReference type="InterPro" id="IPR003660">
    <property type="entry name" value="HAMP_dom"/>
</dbReference>
<dbReference type="AlphaFoldDB" id="A0A1I2TFP8"/>
<feature type="transmembrane region" description="Helical" evidence="12">
    <location>
        <begin position="190"/>
        <end position="213"/>
    </location>
</feature>
<evidence type="ECO:0000256" key="7">
    <source>
        <dbReference type="ARBA" id="ARBA00022777"/>
    </source>
</evidence>
<keyword evidence="18" id="KW-1185">Reference proteome</keyword>
<keyword evidence="7 16" id="KW-0418">Kinase</keyword>
<evidence type="ECO:0000256" key="2">
    <source>
        <dbReference type="ARBA" id="ARBA00004236"/>
    </source>
</evidence>
<dbReference type="InterPro" id="IPR036097">
    <property type="entry name" value="HisK_dim/P_sf"/>
</dbReference>
<evidence type="ECO:0000256" key="3">
    <source>
        <dbReference type="ARBA" id="ARBA00012438"/>
    </source>
</evidence>
<dbReference type="OrthoDB" id="9786919at2"/>
<evidence type="ECO:0000313" key="15">
    <source>
        <dbReference type="EMBL" id="NYH83069.1"/>
    </source>
</evidence>
<dbReference type="EMBL" id="JACBZA010000001">
    <property type="protein sequence ID" value="NYH83069.1"/>
    <property type="molecule type" value="Genomic_DNA"/>
</dbReference>
<feature type="region of interest" description="Disordered" evidence="11">
    <location>
        <begin position="1"/>
        <end position="31"/>
    </location>
</feature>
<dbReference type="Gene3D" id="3.30.565.10">
    <property type="entry name" value="Histidine kinase-like ATPase, C-terminal domain"/>
    <property type="match status" value="1"/>
</dbReference>
<dbReference type="PANTHER" id="PTHR45436:SF5">
    <property type="entry name" value="SENSOR HISTIDINE KINASE TRCS"/>
    <property type="match status" value="1"/>
</dbReference>
<dbReference type="CDD" id="cd00075">
    <property type="entry name" value="HATPase"/>
    <property type="match status" value="1"/>
</dbReference>
<comment type="catalytic activity">
    <reaction evidence="1">
        <text>ATP + protein L-histidine = ADP + protein N-phospho-L-histidine.</text>
        <dbReference type="EC" id="2.7.13.3"/>
    </reaction>
</comment>
<feature type="compositionally biased region" description="Gly residues" evidence="11">
    <location>
        <begin position="12"/>
        <end position="21"/>
    </location>
</feature>
<evidence type="ECO:0000256" key="10">
    <source>
        <dbReference type="ARBA" id="ARBA00023136"/>
    </source>
</evidence>
<keyword evidence="6 12" id="KW-0812">Transmembrane</keyword>
<dbReference type="Gene3D" id="1.10.287.130">
    <property type="match status" value="1"/>
</dbReference>
<evidence type="ECO:0000256" key="4">
    <source>
        <dbReference type="ARBA" id="ARBA00022553"/>
    </source>
</evidence>
<dbReference type="InterPro" id="IPR050428">
    <property type="entry name" value="TCS_sensor_his_kinase"/>
</dbReference>
<dbReference type="PROSITE" id="PS50885">
    <property type="entry name" value="HAMP"/>
    <property type="match status" value="1"/>
</dbReference>
<dbReference type="EMBL" id="FOOI01000007">
    <property type="protein sequence ID" value="SFG63762.1"/>
    <property type="molecule type" value="Genomic_DNA"/>
</dbReference>
<proteinExistence type="predicted"/>
<feature type="domain" description="HAMP" evidence="14">
    <location>
        <begin position="214"/>
        <end position="266"/>
    </location>
</feature>
<keyword evidence="4" id="KW-0597">Phosphoprotein</keyword>
<keyword evidence="9" id="KW-0902">Two-component regulatory system</keyword>
<evidence type="ECO:0000313" key="18">
    <source>
        <dbReference type="Proteomes" id="UP000533017"/>
    </source>
</evidence>
<keyword evidence="8 12" id="KW-1133">Transmembrane helix</keyword>
<dbReference type="Pfam" id="PF00672">
    <property type="entry name" value="HAMP"/>
    <property type="match status" value="1"/>
</dbReference>